<evidence type="ECO:0000256" key="1">
    <source>
        <dbReference type="ARBA" id="ARBA00006663"/>
    </source>
</evidence>
<feature type="region of interest" description="Disordered" evidence="4">
    <location>
        <begin position="211"/>
        <end position="277"/>
    </location>
</feature>
<evidence type="ECO:0000256" key="2">
    <source>
        <dbReference type="ARBA" id="ARBA00023054"/>
    </source>
</evidence>
<feature type="compositionally biased region" description="Basic and acidic residues" evidence="4">
    <location>
        <begin position="211"/>
        <end position="224"/>
    </location>
</feature>
<feature type="compositionally biased region" description="Polar residues" evidence="4">
    <location>
        <begin position="577"/>
        <end position="587"/>
    </location>
</feature>
<dbReference type="RefSeq" id="XP_030643253.1">
    <property type="nucleotide sequence ID" value="XM_030787393.1"/>
</dbReference>
<evidence type="ECO:0000313" key="6">
    <source>
        <dbReference type="RefSeq" id="XP_030643253.1"/>
    </source>
</evidence>
<organism evidence="5 6">
    <name type="scientific">Chanos chanos</name>
    <name type="common">Milkfish</name>
    <name type="synonym">Mugil chanos</name>
    <dbReference type="NCBI Taxonomy" id="29144"/>
    <lineage>
        <taxon>Eukaryota</taxon>
        <taxon>Metazoa</taxon>
        <taxon>Chordata</taxon>
        <taxon>Craniata</taxon>
        <taxon>Vertebrata</taxon>
        <taxon>Euteleostomi</taxon>
        <taxon>Actinopterygii</taxon>
        <taxon>Neopterygii</taxon>
        <taxon>Teleostei</taxon>
        <taxon>Ostariophysi</taxon>
        <taxon>Gonorynchiformes</taxon>
        <taxon>Chanidae</taxon>
        <taxon>Chanos</taxon>
    </lineage>
</organism>
<keyword evidence="2 3" id="KW-0175">Coiled coil</keyword>
<dbReference type="InterPro" id="IPR019579">
    <property type="entry name" value="FAM161A/B"/>
</dbReference>
<name>A0A6J2WFY5_CHACN</name>
<dbReference type="CTD" id="145483"/>
<proteinExistence type="inferred from homology"/>
<feature type="compositionally biased region" description="Basic and acidic residues" evidence="4">
    <location>
        <begin position="238"/>
        <end position="248"/>
    </location>
</feature>
<dbReference type="GO" id="GO:0044782">
    <property type="term" value="P:cilium organization"/>
    <property type="evidence" value="ECO:0007669"/>
    <property type="project" value="TreeGrafter"/>
</dbReference>
<sequence length="587" mass="68168">MDEMTMAFPPLDGSQPDEDINGEGKAKIPENLEDFLKGVEGSQKFFEISLESLKATHRQQLQETGLQHHRNLEKRLLQNSLLSTVDRRTDTKEIDGHHWENIISKKKEDLVRYNGPRRSSSVPDVASEVREQSQSRRSKTSASNTVGSVFFGMTMQETQSRSNFFCTRESKPSSSSFVREQTDMEECQKQFRAAPVPEHVSKALYENITKEQERKRKEGHEQRRNFLLSIQKPFTFMQREEKSKERPTQDQGPTNQHEKDKPCVTRKPIPKAVIDKGVSEHLKEEEVCRKIRIQTRARESLSASSAPTLSQQTRTSQERRSAQMTKSRMLAYLDQKPSFQPATNAQVPDFKRLYQAFQRDVVKRAGRKDVTHCQPFQLRTSVLRPRQSRNNPEEPLKSTNTNLKRSTSFAGLTSLSMDTLPTYITDAARKRRVAIRRSLEQREDKERESAEWMRRHRMNSEAMRRAVTVRAKAMDPHRSLKEVYQEKLKQHREADQQRVREYKEELREMKARVTGRPYLFEQLSQKNAKSDAERRYRDTLKQAGLNENFVKTKGEEAVKTITLESDAEDDDDGNSDVCSTENDLQNR</sequence>
<dbReference type="GO" id="GO:0005929">
    <property type="term" value="C:cilium"/>
    <property type="evidence" value="ECO:0007669"/>
    <property type="project" value="TreeGrafter"/>
</dbReference>
<feature type="region of interest" description="Disordered" evidence="4">
    <location>
        <begin position="113"/>
        <end position="144"/>
    </location>
</feature>
<feature type="region of interest" description="Disordered" evidence="4">
    <location>
        <begin position="562"/>
        <end position="587"/>
    </location>
</feature>
<comment type="similarity">
    <text evidence="1">Belongs to the FAM161 family.</text>
</comment>
<dbReference type="Pfam" id="PF10595">
    <property type="entry name" value="FAM161A_B"/>
    <property type="match status" value="1"/>
</dbReference>
<feature type="compositionally biased region" description="Polar residues" evidence="4">
    <location>
        <begin position="301"/>
        <end position="315"/>
    </location>
</feature>
<feature type="region of interest" description="Disordered" evidence="4">
    <location>
        <begin position="1"/>
        <end position="25"/>
    </location>
</feature>
<dbReference type="InterPro" id="IPR051655">
    <property type="entry name" value="FAM161"/>
</dbReference>
<dbReference type="Proteomes" id="UP000504632">
    <property type="component" value="Chromosome 10"/>
</dbReference>
<feature type="coiled-coil region" evidence="3">
    <location>
        <begin position="485"/>
        <end position="512"/>
    </location>
</feature>
<dbReference type="GeneID" id="115823343"/>
<feature type="region of interest" description="Disordered" evidence="4">
    <location>
        <begin position="381"/>
        <end position="404"/>
    </location>
</feature>
<feature type="compositionally biased region" description="Acidic residues" evidence="4">
    <location>
        <begin position="565"/>
        <end position="574"/>
    </location>
</feature>
<keyword evidence="5" id="KW-1185">Reference proteome</keyword>
<dbReference type="InParanoid" id="A0A6J2WFY5"/>
<evidence type="ECO:0000256" key="3">
    <source>
        <dbReference type="SAM" id="Coils"/>
    </source>
</evidence>
<protein>
    <submittedName>
        <fullName evidence="6">Protein FAM161B</fullName>
    </submittedName>
</protein>
<evidence type="ECO:0000313" key="5">
    <source>
        <dbReference type="Proteomes" id="UP000504632"/>
    </source>
</evidence>
<reference evidence="6" key="1">
    <citation type="submission" date="2025-08" db="UniProtKB">
        <authorList>
            <consortium name="RefSeq"/>
        </authorList>
    </citation>
    <scope>IDENTIFICATION</scope>
</reference>
<gene>
    <name evidence="6" type="primary">fam161b</name>
</gene>
<dbReference type="AlphaFoldDB" id="A0A6J2WFY5"/>
<accession>A0A6J2WFY5</accession>
<dbReference type="GO" id="GO:0005856">
    <property type="term" value="C:cytoskeleton"/>
    <property type="evidence" value="ECO:0007669"/>
    <property type="project" value="UniProtKB-ARBA"/>
</dbReference>
<dbReference type="OrthoDB" id="2150121at2759"/>
<evidence type="ECO:0000256" key="4">
    <source>
        <dbReference type="SAM" id="MobiDB-lite"/>
    </source>
</evidence>
<dbReference type="PANTHER" id="PTHR21501">
    <property type="entry name" value="PROTEIN FAM-161"/>
    <property type="match status" value="1"/>
</dbReference>
<dbReference type="PANTHER" id="PTHR21501:SF4">
    <property type="entry name" value="PROTEIN FAM161B"/>
    <property type="match status" value="1"/>
</dbReference>
<feature type="region of interest" description="Disordered" evidence="4">
    <location>
        <begin position="297"/>
        <end position="323"/>
    </location>
</feature>